<dbReference type="InterPro" id="IPR001731">
    <property type="entry name" value="ALAD"/>
</dbReference>
<dbReference type="AlphaFoldDB" id="A0A818ZK89"/>
<evidence type="ECO:0000256" key="12">
    <source>
        <dbReference type="RuleBase" id="RU004161"/>
    </source>
</evidence>
<dbReference type="InterPro" id="IPR013785">
    <property type="entry name" value="Aldolase_TIM"/>
</dbReference>
<evidence type="ECO:0000256" key="5">
    <source>
        <dbReference type="ARBA" id="ARBA00023133"/>
    </source>
</evidence>
<evidence type="ECO:0000256" key="9">
    <source>
        <dbReference type="ARBA" id="ARBA00025861"/>
    </source>
</evidence>
<dbReference type="SMART" id="SM01004">
    <property type="entry name" value="ALAD"/>
    <property type="match status" value="1"/>
</dbReference>
<dbReference type="Proteomes" id="UP000663842">
    <property type="component" value="Unassembled WGS sequence"/>
</dbReference>
<evidence type="ECO:0000256" key="4">
    <source>
        <dbReference type="ARBA" id="ARBA00020771"/>
    </source>
</evidence>
<dbReference type="InterPro" id="IPR011697">
    <property type="entry name" value="Peptidase_C26"/>
</dbReference>
<dbReference type="Pfam" id="PF00490">
    <property type="entry name" value="ALAD"/>
    <property type="match status" value="1"/>
</dbReference>
<name>A0A818ZK89_9BILA</name>
<evidence type="ECO:0000256" key="1">
    <source>
        <dbReference type="ARBA" id="ARBA00004694"/>
    </source>
</evidence>
<dbReference type="GO" id="GO:0005829">
    <property type="term" value="C:cytosol"/>
    <property type="evidence" value="ECO:0007669"/>
    <property type="project" value="TreeGrafter"/>
</dbReference>
<dbReference type="PANTHER" id="PTHR11458">
    <property type="entry name" value="DELTA-AMINOLEVULINIC ACID DEHYDRATASE"/>
    <property type="match status" value="1"/>
</dbReference>
<evidence type="ECO:0000256" key="10">
    <source>
        <dbReference type="ARBA" id="ARBA00047651"/>
    </source>
</evidence>
<dbReference type="InterPro" id="IPR029062">
    <property type="entry name" value="Class_I_gatase-like"/>
</dbReference>
<evidence type="ECO:0000256" key="6">
    <source>
        <dbReference type="ARBA" id="ARBA00023239"/>
    </source>
</evidence>
<comment type="subunit">
    <text evidence="9">Homooctamer; active form. Homohexamer; low activity form.</text>
</comment>
<dbReference type="SUPFAM" id="SSF52317">
    <property type="entry name" value="Class I glutamine amidotransferase-like"/>
    <property type="match status" value="1"/>
</dbReference>
<organism evidence="13 14">
    <name type="scientific">Rotaria magnacalcarata</name>
    <dbReference type="NCBI Taxonomy" id="392030"/>
    <lineage>
        <taxon>Eukaryota</taxon>
        <taxon>Metazoa</taxon>
        <taxon>Spiralia</taxon>
        <taxon>Gnathifera</taxon>
        <taxon>Rotifera</taxon>
        <taxon>Eurotatoria</taxon>
        <taxon>Bdelloidea</taxon>
        <taxon>Philodinida</taxon>
        <taxon>Philodinidae</taxon>
        <taxon>Rotaria</taxon>
    </lineage>
</organism>
<dbReference type="Gene3D" id="3.40.50.880">
    <property type="match status" value="1"/>
</dbReference>
<dbReference type="PANTHER" id="PTHR11458:SF0">
    <property type="entry name" value="DELTA-AMINOLEVULINIC ACID DEHYDRATASE"/>
    <property type="match status" value="1"/>
</dbReference>
<comment type="catalytic activity">
    <reaction evidence="10 11">
        <text>2 5-aminolevulinate = porphobilinogen + 2 H2O + H(+)</text>
        <dbReference type="Rhea" id="RHEA:24064"/>
        <dbReference type="ChEBI" id="CHEBI:15377"/>
        <dbReference type="ChEBI" id="CHEBI:15378"/>
        <dbReference type="ChEBI" id="CHEBI:58126"/>
        <dbReference type="ChEBI" id="CHEBI:356416"/>
        <dbReference type="EC" id="4.2.1.24"/>
    </reaction>
</comment>
<evidence type="ECO:0000256" key="2">
    <source>
        <dbReference type="ARBA" id="ARBA00008055"/>
    </source>
</evidence>
<dbReference type="PROSITE" id="PS00169">
    <property type="entry name" value="D_ALA_DEHYDRATASE"/>
    <property type="match status" value="1"/>
</dbReference>
<evidence type="ECO:0000256" key="11">
    <source>
        <dbReference type="RuleBase" id="RU000515"/>
    </source>
</evidence>
<dbReference type="UniPathway" id="UPA00251">
    <property type="reaction ID" value="UER00318"/>
</dbReference>
<dbReference type="GO" id="GO:0008270">
    <property type="term" value="F:zinc ion binding"/>
    <property type="evidence" value="ECO:0007669"/>
    <property type="project" value="TreeGrafter"/>
</dbReference>
<dbReference type="PROSITE" id="PS51273">
    <property type="entry name" value="GATASE_TYPE_1"/>
    <property type="match status" value="1"/>
</dbReference>
<proteinExistence type="inferred from homology"/>
<keyword evidence="6 11" id="KW-0456">Lyase</keyword>
<evidence type="ECO:0000256" key="8">
    <source>
        <dbReference type="ARBA" id="ARBA00025628"/>
    </source>
</evidence>
<reference evidence="13" key="1">
    <citation type="submission" date="2021-02" db="EMBL/GenBank/DDBJ databases">
        <authorList>
            <person name="Nowell W R."/>
        </authorList>
    </citation>
    <scope>NUCLEOTIDE SEQUENCE</scope>
</reference>
<dbReference type="CDD" id="cd01745">
    <property type="entry name" value="GATase1_2"/>
    <property type="match status" value="1"/>
</dbReference>
<dbReference type="Pfam" id="PF07722">
    <property type="entry name" value="Peptidase_C26"/>
    <property type="match status" value="1"/>
</dbReference>
<comment type="similarity">
    <text evidence="2 12">Belongs to the ALAD family.</text>
</comment>
<comment type="pathway">
    <text evidence="1">Porphyrin-containing compound metabolism; protoporphyrin-IX biosynthesis; coproporphyrinogen-III from 5-aminolevulinate: step 1/4.</text>
</comment>
<dbReference type="EC" id="4.2.1.24" evidence="3 11"/>
<sequence>MGDAKPVIGIILDINNDSQKYLYSARTWYALRACYSENVEKVGGIPVILPYNQDISGTLKLIDGLIIPGCDKDIHPKFYGREIMSDKVKTKDSRTEYELEFTKRAIDKNIPVLGICNGLQLINVIFGGTLIQHIPEYVSSNLNHEQPPPKNVPTHSIVVKKGTILSSLAADSEIMVNSTHHQAIDDLGKGLVASAFASDGIIEAIESKDYKFLVGVQWHAEYLNSSLDNNLFKRLIEVSSLRRNRRTNWLRDLMAESTLRPEDLVLPIFVVEGENQRQEIATMPGVYRQSIDQVLITVKEAEARGIKAIALFPSIEQDLKSENADEAYNLDNLVCRTIRTIKNHGVEIGISCDVALDPYTIHGHDGVLVDNDVDNDRTIDALSNQALVLAKAGADIIAPSDMMDGRIMAIREELDANDFTNVNILAYAAKYNSSFYGPFRQAVKSDKKEYLSKATYQMDIRNIKEAMREIEQDITEGADMIMVKPGMPYLDVIREASGRFDVHIFAYQVSGEYSMLKIASEAGALEWEKVIVESLISFKRAGASGIFTYAALEVADMIK</sequence>
<comment type="function">
    <text evidence="8">Catalyzes an early step in the biosynthesis of tetrapyrroles. Binds two molecules of 5-aminolevulinate per subunit, each at a distinct site, and catalyzes their condensation to form porphobilinogen.</text>
</comment>
<dbReference type="InterPro" id="IPR030656">
    <property type="entry name" value="ALAD_AS"/>
</dbReference>
<keyword evidence="5" id="KW-0350">Heme biosynthesis</keyword>
<gene>
    <name evidence="13" type="ORF">UXM345_LOCUS2774</name>
</gene>
<evidence type="ECO:0000256" key="3">
    <source>
        <dbReference type="ARBA" id="ARBA00012053"/>
    </source>
</evidence>
<protein>
    <recommendedName>
        <fullName evidence="4 11">Delta-aminolevulinic acid dehydratase</fullName>
        <ecNumber evidence="3 11">4.2.1.24</ecNumber>
    </recommendedName>
</protein>
<comment type="caution">
    <text evidence="13">The sequence shown here is derived from an EMBL/GenBank/DDBJ whole genome shotgun (WGS) entry which is preliminary data.</text>
</comment>
<evidence type="ECO:0000313" key="14">
    <source>
        <dbReference type="Proteomes" id="UP000663842"/>
    </source>
</evidence>
<dbReference type="Gene3D" id="3.20.20.70">
    <property type="entry name" value="Aldolase class I"/>
    <property type="match status" value="1"/>
</dbReference>
<evidence type="ECO:0000256" key="7">
    <source>
        <dbReference type="ARBA" id="ARBA00023244"/>
    </source>
</evidence>
<dbReference type="EMBL" id="CAJOBF010000171">
    <property type="protein sequence ID" value="CAF3764745.1"/>
    <property type="molecule type" value="Genomic_DNA"/>
</dbReference>
<dbReference type="CDD" id="cd04823">
    <property type="entry name" value="ALAD_PBGS_aspartate_rich"/>
    <property type="match status" value="1"/>
</dbReference>
<dbReference type="GO" id="GO:0016787">
    <property type="term" value="F:hydrolase activity"/>
    <property type="evidence" value="ECO:0007669"/>
    <property type="project" value="InterPro"/>
</dbReference>
<dbReference type="GO" id="GO:0004655">
    <property type="term" value="F:porphobilinogen synthase activity"/>
    <property type="evidence" value="ECO:0007669"/>
    <property type="project" value="UniProtKB-EC"/>
</dbReference>
<dbReference type="GO" id="GO:0006782">
    <property type="term" value="P:protoporphyrinogen IX biosynthetic process"/>
    <property type="evidence" value="ECO:0007669"/>
    <property type="project" value="UniProtKB-UniPathway"/>
</dbReference>
<dbReference type="FunFam" id="3.20.20.70:FF:000019">
    <property type="entry name" value="Delta-aminolevulinic acid dehydratase"/>
    <property type="match status" value="1"/>
</dbReference>
<dbReference type="SUPFAM" id="SSF51569">
    <property type="entry name" value="Aldolase"/>
    <property type="match status" value="1"/>
</dbReference>
<keyword evidence="7 11" id="KW-0627">Porphyrin biosynthesis</keyword>
<dbReference type="PRINTS" id="PR00144">
    <property type="entry name" value="DALDHYDRTASE"/>
</dbReference>
<evidence type="ECO:0000313" key="13">
    <source>
        <dbReference type="EMBL" id="CAF3764745.1"/>
    </source>
</evidence>
<accession>A0A818ZK89</accession>
<dbReference type="NCBIfam" id="NF006762">
    <property type="entry name" value="PRK09283.1"/>
    <property type="match status" value="1"/>
</dbReference>